<dbReference type="PANTHER" id="PTHR13016:SF0">
    <property type="entry name" value="AMME SYNDROME CANDIDATE GENE 1 PROTEIN"/>
    <property type="match status" value="1"/>
</dbReference>
<feature type="region of interest" description="Disordered" evidence="1">
    <location>
        <begin position="1"/>
        <end position="23"/>
    </location>
</feature>
<dbReference type="InterPro" id="IPR027485">
    <property type="entry name" value="AMMECR1_N"/>
</dbReference>
<dbReference type="PROSITE" id="PS51112">
    <property type="entry name" value="AMMECR1"/>
    <property type="match status" value="1"/>
</dbReference>
<dbReference type="InterPro" id="IPR027623">
    <property type="entry name" value="AmmeMemoSam_A"/>
</dbReference>
<dbReference type="Pfam" id="PF01871">
    <property type="entry name" value="AMMECR1"/>
    <property type="match status" value="1"/>
</dbReference>
<dbReference type="Gene3D" id="3.30.1490.150">
    <property type="entry name" value="Hypothetical protein ph0010, domain 2"/>
    <property type="match status" value="1"/>
</dbReference>
<gene>
    <name evidence="3" type="primary">amrA</name>
    <name evidence="3" type="ORF">GCM10009681_48350</name>
</gene>
<dbReference type="SUPFAM" id="SSF143447">
    <property type="entry name" value="AMMECR1-like"/>
    <property type="match status" value="1"/>
</dbReference>
<accession>A0ABP4X9T1</accession>
<feature type="domain" description="AMMECR1" evidence="2">
    <location>
        <begin position="26"/>
        <end position="211"/>
    </location>
</feature>
<comment type="caution">
    <text evidence="3">The sequence shown here is derived from an EMBL/GenBank/DDBJ whole genome shotgun (WGS) entry which is preliminary data.</text>
</comment>
<evidence type="ECO:0000313" key="3">
    <source>
        <dbReference type="EMBL" id="GAA1771236.1"/>
    </source>
</evidence>
<dbReference type="EMBL" id="BAAALS010000030">
    <property type="protein sequence ID" value="GAA1771236.1"/>
    <property type="molecule type" value="Genomic_DNA"/>
</dbReference>
<protein>
    <submittedName>
        <fullName evidence="3">AmmeMemoRadiSam system protein A</fullName>
    </submittedName>
</protein>
<dbReference type="InterPro" id="IPR036071">
    <property type="entry name" value="AMMECR1_dom_sf"/>
</dbReference>
<dbReference type="Proteomes" id="UP001500655">
    <property type="component" value="Unassembled WGS sequence"/>
</dbReference>
<dbReference type="Gene3D" id="3.30.700.20">
    <property type="entry name" value="Hypothetical protein ph0010, domain 1"/>
    <property type="match status" value="1"/>
</dbReference>
<dbReference type="NCBIfam" id="TIGR04335">
    <property type="entry name" value="AmmeMemoSam_A"/>
    <property type="match status" value="1"/>
</dbReference>
<evidence type="ECO:0000256" key="1">
    <source>
        <dbReference type="SAM" id="MobiDB-lite"/>
    </source>
</evidence>
<evidence type="ECO:0000259" key="2">
    <source>
        <dbReference type="PROSITE" id="PS51112"/>
    </source>
</evidence>
<name>A0ABP4X9T1_9ACTN</name>
<evidence type="ECO:0000313" key="4">
    <source>
        <dbReference type="Proteomes" id="UP001500655"/>
    </source>
</evidence>
<keyword evidence="4" id="KW-1185">Reference proteome</keyword>
<dbReference type="PANTHER" id="PTHR13016">
    <property type="entry name" value="AMMECR1 HOMOLOG"/>
    <property type="match status" value="1"/>
</dbReference>
<proteinExistence type="predicted"/>
<organism evidence="3 4">
    <name type="scientific">Luedemannella helvata</name>
    <dbReference type="NCBI Taxonomy" id="349315"/>
    <lineage>
        <taxon>Bacteria</taxon>
        <taxon>Bacillati</taxon>
        <taxon>Actinomycetota</taxon>
        <taxon>Actinomycetes</taxon>
        <taxon>Micromonosporales</taxon>
        <taxon>Micromonosporaceae</taxon>
        <taxon>Luedemannella</taxon>
    </lineage>
</organism>
<dbReference type="RefSeq" id="WP_344086439.1">
    <property type="nucleotide sequence ID" value="NZ_BAAALS010000030.1"/>
</dbReference>
<dbReference type="InterPro" id="IPR023473">
    <property type="entry name" value="AMMECR1"/>
</dbReference>
<reference evidence="4" key="1">
    <citation type="journal article" date="2019" name="Int. J. Syst. Evol. Microbiol.">
        <title>The Global Catalogue of Microorganisms (GCM) 10K type strain sequencing project: providing services to taxonomists for standard genome sequencing and annotation.</title>
        <authorList>
            <consortium name="The Broad Institute Genomics Platform"/>
            <consortium name="The Broad Institute Genome Sequencing Center for Infectious Disease"/>
            <person name="Wu L."/>
            <person name="Ma J."/>
        </authorList>
    </citation>
    <scope>NUCLEOTIDE SEQUENCE [LARGE SCALE GENOMIC DNA]</scope>
    <source>
        <strain evidence="4">JCM 13249</strain>
    </source>
</reference>
<sequence>MNGHARGSRPSAPADAPATDGGISAAEGQHLATRAARAIGRALTGAPRDGRPPTSAALRRLGASFVTLHRDGELRGCIGTLAPVCPLYLDVTANALRAMRDPRLPPVTARDWPRLDVGVSVLGPLVPLPVTDLPALVATLRPGVDGLVITADGRQATFLPVVWDKLTDPAAFVGHLLAKGGWPAGRLPEGAVITRYTAPEFHDLSPRPPLT</sequence>
<dbReference type="InterPro" id="IPR002733">
    <property type="entry name" value="AMMECR1_domain"/>
</dbReference>